<evidence type="ECO:0000256" key="2">
    <source>
        <dbReference type="ARBA" id="ARBA00023315"/>
    </source>
</evidence>
<dbReference type="PROSITE" id="PS51186">
    <property type="entry name" value="GNAT"/>
    <property type="match status" value="1"/>
</dbReference>
<evidence type="ECO:0000313" key="5">
    <source>
        <dbReference type="Proteomes" id="UP001596147"/>
    </source>
</evidence>
<dbReference type="Pfam" id="PF13673">
    <property type="entry name" value="Acetyltransf_10"/>
    <property type="match status" value="1"/>
</dbReference>
<dbReference type="Proteomes" id="UP001596147">
    <property type="component" value="Unassembled WGS sequence"/>
</dbReference>
<dbReference type="GO" id="GO:0016746">
    <property type="term" value="F:acyltransferase activity"/>
    <property type="evidence" value="ECO:0007669"/>
    <property type="project" value="UniProtKB-KW"/>
</dbReference>
<dbReference type="EC" id="2.3.-.-" evidence="4"/>
<sequence>MDITYTFEVNNITKEGLEKLFLSLDWTSGTYPNKLYEAIMNSHSVVTAWDGDRLVGLINALSDGALTTYFPYVLSDPAYQGNGIGTVMMEMMLEKYKDFYTKVLVSYPEAVDFYRQLGFNEEPTHMAMFIYTK</sequence>
<dbReference type="PANTHER" id="PTHR43626">
    <property type="entry name" value="ACYL-COA N-ACYLTRANSFERASE"/>
    <property type="match status" value="1"/>
</dbReference>
<dbReference type="CDD" id="cd04301">
    <property type="entry name" value="NAT_SF"/>
    <property type="match status" value="1"/>
</dbReference>
<organism evidence="4 5">
    <name type="scientific">Lederbergia graminis</name>
    <dbReference type="NCBI Taxonomy" id="735518"/>
    <lineage>
        <taxon>Bacteria</taxon>
        <taxon>Bacillati</taxon>
        <taxon>Bacillota</taxon>
        <taxon>Bacilli</taxon>
        <taxon>Bacillales</taxon>
        <taxon>Bacillaceae</taxon>
        <taxon>Lederbergia</taxon>
    </lineage>
</organism>
<comment type="caution">
    <text evidence="4">The sequence shown here is derived from an EMBL/GenBank/DDBJ whole genome shotgun (WGS) entry which is preliminary data.</text>
</comment>
<dbReference type="InterPro" id="IPR045039">
    <property type="entry name" value="NSI-like"/>
</dbReference>
<gene>
    <name evidence="4" type="ORF">ACFPM4_10755</name>
</gene>
<accession>A0ABW0LJT8</accession>
<evidence type="ECO:0000259" key="3">
    <source>
        <dbReference type="PROSITE" id="PS51186"/>
    </source>
</evidence>
<dbReference type="SUPFAM" id="SSF55729">
    <property type="entry name" value="Acyl-CoA N-acyltransferases (Nat)"/>
    <property type="match status" value="1"/>
</dbReference>
<keyword evidence="2 4" id="KW-0012">Acyltransferase</keyword>
<dbReference type="Gene3D" id="3.40.630.30">
    <property type="match status" value="1"/>
</dbReference>
<feature type="domain" description="N-acetyltransferase" evidence="3">
    <location>
        <begin position="7"/>
        <end position="133"/>
    </location>
</feature>
<name>A0ABW0LJT8_9BACI</name>
<keyword evidence="1 4" id="KW-0808">Transferase</keyword>
<proteinExistence type="predicted"/>
<evidence type="ECO:0000313" key="4">
    <source>
        <dbReference type="EMBL" id="MFC5465227.1"/>
    </source>
</evidence>
<evidence type="ECO:0000256" key="1">
    <source>
        <dbReference type="ARBA" id="ARBA00022679"/>
    </source>
</evidence>
<reference evidence="5" key="1">
    <citation type="journal article" date="2019" name="Int. J. Syst. Evol. Microbiol.">
        <title>The Global Catalogue of Microorganisms (GCM) 10K type strain sequencing project: providing services to taxonomists for standard genome sequencing and annotation.</title>
        <authorList>
            <consortium name="The Broad Institute Genomics Platform"/>
            <consortium name="The Broad Institute Genome Sequencing Center for Infectious Disease"/>
            <person name="Wu L."/>
            <person name="Ma J."/>
        </authorList>
    </citation>
    <scope>NUCLEOTIDE SEQUENCE [LARGE SCALE GENOMIC DNA]</scope>
    <source>
        <strain evidence="5">CGMCC 1.12237</strain>
    </source>
</reference>
<dbReference type="PANTHER" id="PTHR43626:SF4">
    <property type="entry name" value="GCN5-RELATED N-ACETYLTRANSFERASE 2, CHLOROPLASTIC"/>
    <property type="match status" value="1"/>
</dbReference>
<dbReference type="EMBL" id="JBHSMC010000014">
    <property type="protein sequence ID" value="MFC5465227.1"/>
    <property type="molecule type" value="Genomic_DNA"/>
</dbReference>
<keyword evidence="5" id="KW-1185">Reference proteome</keyword>
<dbReference type="RefSeq" id="WP_382351266.1">
    <property type="nucleotide sequence ID" value="NZ_JBHSMC010000014.1"/>
</dbReference>
<dbReference type="InterPro" id="IPR016181">
    <property type="entry name" value="Acyl_CoA_acyltransferase"/>
</dbReference>
<dbReference type="InterPro" id="IPR000182">
    <property type="entry name" value="GNAT_dom"/>
</dbReference>
<protein>
    <submittedName>
        <fullName evidence="4">GNAT family N-acetyltransferase</fullName>
        <ecNumber evidence="4">2.3.-.-</ecNumber>
    </submittedName>
</protein>